<dbReference type="EMBL" id="JADRCP010000001">
    <property type="protein sequence ID" value="MBK5176306.1"/>
    <property type="molecule type" value="Genomic_DNA"/>
</dbReference>
<evidence type="ECO:0000256" key="1">
    <source>
        <dbReference type="SAM" id="SignalP"/>
    </source>
</evidence>
<organism evidence="3 4">
    <name type="scientific">Limnobaculum xujianqingii</name>
    <dbReference type="NCBI Taxonomy" id="2738837"/>
    <lineage>
        <taxon>Bacteria</taxon>
        <taxon>Pseudomonadati</taxon>
        <taxon>Pseudomonadota</taxon>
        <taxon>Gammaproteobacteria</taxon>
        <taxon>Enterobacterales</taxon>
        <taxon>Budviciaceae</taxon>
        <taxon>Limnobaculum</taxon>
    </lineage>
</organism>
<dbReference type="Proteomes" id="UP001296969">
    <property type="component" value="Unassembled WGS sequence"/>
</dbReference>
<feature type="signal peptide" evidence="1">
    <location>
        <begin position="1"/>
        <end position="25"/>
    </location>
</feature>
<feature type="chain" id="PRO_5039199335" description="Lipoprotein" evidence="1">
    <location>
        <begin position="26"/>
        <end position="249"/>
    </location>
</feature>
<evidence type="ECO:0008006" key="6">
    <source>
        <dbReference type="Google" id="ProtNLM"/>
    </source>
</evidence>
<keyword evidence="1" id="KW-0732">Signal</keyword>
<dbReference type="PROSITE" id="PS51257">
    <property type="entry name" value="PROKAR_LIPOPROTEIN"/>
    <property type="match status" value="1"/>
</dbReference>
<evidence type="ECO:0000313" key="3">
    <source>
        <dbReference type="EMBL" id="MBK5176306.1"/>
    </source>
</evidence>
<evidence type="ECO:0000313" key="2">
    <source>
        <dbReference type="EMBL" id="MBK5072997.1"/>
    </source>
</evidence>
<keyword evidence="5" id="KW-1185">Reference proteome</keyword>
<reference evidence="3 5" key="1">
    <citation type="submission" date="2020-11" db="EMBL/GenBank/DDBJ databases">
        <title>Insectihabitans protaetiae gen. nov. sp. nov. and Insectihabitans allomyrinae sp. nov., isolated from larvae of Protaetia brevitarsis seulensis and Allomyrina dichotoma, respectively.</title>
        <authorList>
            <person name="Lee S.D."/>
            <person name="Byeon Y.-S."/>
            <person name="Kim S.-M."/>
            <person name="Yang H.L."/>
            <person name="Kim I.S."/>
        </authorList>
    </citation>
    <scope>NUCLEOTIDE SEQUENCE</scope>
    <source>
        <strain evidence="3">CWB-B4</strain>
        <strain evidence="2 5">CWB-B43</strain>
    </source>
</reference>
<dbReference type="Proteomes" id="UP000807542">
    <property type="component" value="Unassembled WGS sequence"/>
</dbReference>
<accession>A0A9D7AHN0</accession>
<sequence>MKINFKRNIALIFGLIIILAGCSNQQQVSSESPVMEDSAPSARLSQNLGTKWGENVNSNVVSVEATRLRNTPESVVEIYYTGSKVTGQNRTDLTLVPSIKMNIQDDSGRNMTIKQRSNGEYALSAKEGDRYQLSFRNRSNTTTYEVVATIDGLDVISGQAGSLSRSGYLLRPGSSLQIEGFRKSDSAVAAFRFSKPGESYAAKSLAGDVKNTGIIGVAIFEIAPEKLPDCKPQAFPQDSRYAPEPCEKR</sequence>
<evidence type="ECO:0000313" key="5">
    <source>
        <dbReference type="Proteomes" id="UP001296969"/>
    </source>
</evidence>
<dbReference type="RefSeq" id="WP_228397938.1">
    <property type="nucleotide sequence ID" value="NZ_JADRCP010000001.1"/>
</dbReference>
<dbReference type="EMBL" id="JADRCQ010000001">
    <property type="protein sequence ID" value="MBK5072997.1"/>
    <property type="molecule type" value="Genomic_DNA"/>
</dbReference>
<name>A0A9D7AHN0_9GAMM</name>
<evidence type="ECO:0000313" key="4">
    <source>
        <dbReference type="Proteomes" id="UP000807542"/>
    </source>
</evidence>
<protein>
    <recommendedName>
        <fullName evidence="6">Lipoprotein</fullName>
    </recommendedName>
</protein>
<gene>
    <name evidence="3" type="ORF">I2492_08220</name>
    <name evidence="2" type="ORF">I2493_08220</name>
</gene>
<dbReference type="AlphaFoldDB" id="A0A9D7AHN0"/>
<proteinExistence type="predicted"/>
<comment type="caution">
    <text evidence="3">The sequence shown here is derived from an EMBL/GenBank/DDBJ whole genome shotgun (WGS) entry which is preliminary data.</text>
</comment>